<accession>A0A9P6XX57</accession>
<gene>
    <name evidence="1" type="ORF">G6F51_012062</name>
</gene>
<dbReference type="Proteomes" id="UP000717996">
    <property type="component" value="Unassembled WGS sequence"/>
</dbReference>
<dbReference type="OrthoDB" id="2152248at2759"/>
<comment type="caution">
    <text evidence="1">The sequence shown here is derived from an EMBL/GenBank/DDBJ whole genome shotgun (WGS) entry which is preliminary data.</text>
</comment>
<name>A0A9P6XX57_RHIOR</name>
<protein>
    <submittedName>
        <fullName evidence="1">Uncharacterized protein</fullName>
    </submittedName>
</protein>
<reference evidence="1" key="1">
    <citation type="journal article" date="2020" name="Microb. Genom.">
        <title>Genetic diversity of clinical and environmental Mucorales isolates obtained from an investigation of mucormycosis cases among solid organ transplant recipients.</title>
        <authorList>
            <person name="Nguyen M.H."/>
            <person name="Kaul D."/>
            <person name="Muto C."/>
            <person name="Cheng S.J."/>
            <person name="Richter R.A."/>
            <person name="Bruno V.M."/>
            <person name="Liu G."/>
            <person name="Beyhan S."/>
            <person name="Sundermann A.J."/>
            <person name="Mounaud S."/>
            <person name="Pasculle A.W."/>
            <person name="Nierman W.C."/>
            <person name="Driscoll E."/>
            <person name="Cumbie R."/>
            <person name="Clancy C.J."/>
            <person name="Dupont C.L."/>
        </authorList>
    </citation>
    <scope>NUCLEOTIDE SEQUENCE</scope>
    <source>
        <strain evidence="1">GL16</strain>
    </source>
</reference>
<sequence>MAPKDVANRHCIVVSFDSPNHGSRRVNAEANGGWQERQTSDMWSRLYSTARTVSELMDVIEHDLFGPAGPGRGQ</sequence>
<proteinExistence type="predicted"/>
<evidence type="ECO:0000313" key="1">
    <source>
        <dbReference type="EMBL" id="KAG1534501.1"/>
    </source>
</evidence>
<organism evidence="1 2">
    <name type="scientific">Rhizopus oryzae</name>
    <name type="common">Mucormycosis agent</name>
    <name type="synonym">Rhizopus arrhizus var. delemar</name>
    <dbReference type="NCBI Taxonomy" id="64495"/>
    <lineage>
        <taxon>Eukaryota</taxon>
        <taxon>Fungi</taxon>
        <taxon>Fungi incertae sedis</taxon>
        <taxon>Mucoromycota</taxon>
        <taxon>Mucoromycotina</taxon>
        <taxon>Mucoromycetes</taxon>
        <taxon>Mucorales</taxon>
        <taxon>Mucorineae</taxon>
        <taxon>Rhizopodaceae</taxon>
        <taxon>Rhizopus</taxon>
    </lineage>
</organism>
<dbReference type="EMBL" id="JAANIT010003245">
    <property type="protein sequence ID" value="KAG1534501.1"/>
    <property type="molecule type" value="Genomic_DNA"/>
</dbReference>
<dbReference type="AlphaFoldDB" id="A0A9P6XX57"/>
<evidence type="ECO:0000313" key="2">
    <source>
        <dbReference type="Proteomes" id="UP000717996"/>
    </source>
</evidence>